<gene>
    <name evidence="2" type="ORF">g.45604</name>
</gene>
<feature type="signal peptide" evidence="1">
    <location>
        <begin position="1"/>
        <end position="33"/>
    </location>
</feature>
<protein>
    <submittedName>
        <fullName evidence="2">Uncharacterized protein</fullName>
    </submittedName>
</protein>
<dbReference type="AlphaFoldDB" id="A0A1B6DZH9"/>
<evidence type="ECO:0000313" key="2">
    <source>
        <dbReference type="EMBL" id="JAS31088.1"/>
    </source>
</evidence>
<sequence>MDSITRLKCYSKSSLGVTILWLCLHLCLEPSNAYPEGYRPDLNHKFPIFYSLDSILEVFEKERENEENREKVDKLLDIYYNVCLFRKEPIELEERRKPFIVIEGNYRHIREAIGRHLEARLGGKFLLVPPKCLANYTNLFEKRSTLRTAFFGLAAYVSAFNARHLLSLNQTVFLNGYWTDQASFVISKRYLRHTDLPHKGDDVYKFPKDLMVPDLVFYVNYPFDRDNAPYTSPTPYYKPKKILIYQRFETPPIIEIDIRQGFHNAVDQIQEQIGLHLADKLDTSFSNFIDTP</sequence>
<keyword evidence="1" id="KW-0732">Signal</keyword>
<proteinExistence type="predicted"/>
<name>A0A1B6DZH9_9HEMI</name>
<dbReference type="EMBL" id="GEDC01006210">
    <property type="protein sequence ID" value="JAS31088.1"/>
    <property type="molecule type" value="Transcribed_RNA"/>
</dbReference>
<organism evidence="2">
    <name type="scientific">Clastoptera arizonana</name>
    <name type="common">Arizona spittle bug</name>
    <dbReference type="NCBI Taxonomy" id="38151"/>
    <lineage>
        <taxon>Eukaryota</taxon>
        <taxon>Metazoa</taxon>
        <taxon>Ecdysozoa</taxon>
        <taxon>Arthropoda</taxon>
        <taxon>Hexapoda</taxon>
        <taxon>Insecta</taxon>
        <taxon>Pterygota</taxon>
        <taxon>Neoptera</taxon>
        <taxon>Paraneoptera</taxon>
        <taxon>Hemiptera</taxon>
        <taxon>Auchenorrhyncha</taxon>
        <taxon>Cercopoidea</taxon>
        <taxon>Clastopteridae</taxon>
        <taxon>Clastoptera</taxon>
    </lineage>
</organism>
<feature type="chain" id="PRO_5008581802" evidence="1">
    <location>
        <begin position="34"/>
        <end position="292"/>
    </location>
</feature>
<evidence type="ECO:0000256" key="1">
    <source>
        <dbReference type="SAM" id="SignalP"/>
    </source>
</evidence>
<accession>A0A1B6DZH9</accession>
<reference evidence="2" key="1">
    <citation type="submission" date="2015-12" db="EMBL/GenBank/DDBJ databases">
        <title>De novo transcriptome assembly of four potential Pierce s Disease insect vectors from Arizona vineyards.</title>
        <authorList>
            <person name="Tassone E.E."/>
        </authorList>
    </citation>
    <scope>NUCLEOTIDE SEQUENCE</scope>
</reference>
<feature type="non-terminal residue" evidence="2">
    <location>
        <position position="292"/>
    </location>
</feature>